<keyword evidence="3" id="KW-0472">Membrane</keyword>
<feature type="transmembrane region" description="Helical" evidence="3">
    <location>
        <begin position="362"/>
        <end position="382"/>
    </location>
</feature>
<dbReference type="GeneID" id="101843190"/>
<proteinExistence type="predicted"/>
<feature type="signal peptide" evidence="4">
    <location>
        <begin position="1"/>
        <end position="26"/>
    </location>
</feature>
<keyword evidence="3" id="KW-0812">Transmembrane</keyword>
<dbReference type="InterPro" id="IPR013106">
    <property type="entry name" value="Ig_V-set"/>
</dbReference>
<keyword evidence="1" id="KW-1015">Disulfide bond</keyword>
<keyword evidence="4" id="KW-0732">Signal</keyword>
<sequence>MLNVDFWPRIPHSVLLLTILLGLTGAATRELKVIQPEPSVSVAAGESATLNCTVTSLLPVGPVKWFRGTGQSRHLIYSFTGETFPRITNLTDVTKRNNLDFSIRISNVSPADAGTYYCVKLLRAEADKELQSGRGTVLYVLAKPSPPVVLGPEARVTPEQTVRFICKSHGFSPRSITLKWFKNGNELSHIQTTVDPKGESTSYNISSTAQVVLGTRDIHSQIICEVSHVTLKGGPLLGTANLSDIIRVPPTVEISQQQSMIWNQIGITCQVKDFYPSRLQLTWLENGKISRTEYPSTITVNKDGTYSWTSLFLVKMSAHEEDTILTCQVEHDGQPPILKLHTLAISTQQKEQELKTSDTTEVLIAVLLGSKLLLLIGAFAIYMHKKQKELSSCD</sequence>
<dbReference type="Pfam" id="PF07686">
    <property type="entry name" value="V-set"/>
    <property type="match status" value="1"/>
</dbReference>
<feature type="domain" description="Ig-like" evidence="5">
    <location>
        <begin position="146"/>
        <end position="243"/>
    </location>
</feature>
<accession>A0ABM2X354</accession>
<evidence type="ECO:0000256" key="4">
    <source>
        <dbReference type="SAM" id="SignalP"/>
    </source>
</evidence>
<gene>
    <name evidence="7" type="primary">LOC101843190</name>
</gene>
<dbReference type="SMART" id="SM00406">
    <property type="entry name" value="IGv"/>
    <property type="match status" value="1"/>
</dbReference>
<organism evidence="6 7">
    <name type="scientific">Mesocricetus auratus</name>
    <name type="common">Golden hamster</name>
    <dbReference type="NCBI Taxonomy" id="10036"/>
    <lineage>
        <taxon>Eukaryota</taxon>
        <taxon>Metazoa</taxon>
        <taxon>Chordata</taxon>
        <taxon>Craniata</taxon>
        <taxon>Vertebrata</taxon>
        <taxon>Euteleostomi</taxon>
        <taxon>Mammalia</taxon>
        <taxon>Eutheria</taxon>
        <taxon>Euarchontoglires</taxon>
        <taxon>Glires</taxon>
        <taxon>Rodentia</taxon>
        <taxon>Myomorpha</taxon>
        <taxon>Muroidea</taxon>
        <taxon>Cricetidae</taxon>
        <taxon>Cricetinae</taxon>
        <taxon>Mesocricetus</taxon>
    </lineage>
</organism>
<dbReference type="CDD" id="cd05772">
    <property type="entry name" value="IgC1_SIRP_domain_2"/>
    <property type="match status" value="1"/>
</dbReference>
<dbReference type="CDD" id="cd16085">
    <property type="entry name" value="IgC1_SIRP_domain_3"/>
    <property type="match status" value="1"/>
</dbReference>
<dbReference type="InterPro" id="IPR051755">
    <property type="entry name" value="Ig-like_CS_Receptor"/>
</dbReference>
<dbReference type="SMART" id="SM00407">
    <property type="entry name" value="IGc1"/>
    <property type="match status" value="2"/>
</dbReference>
<dbReference type="SUPFAM" id="SSF48726">
    <property type="entry name" value="Immunoglobulin"/>
    <property type="match status" value="3"/>
</dbReference>
<dbReference type="RefSeq" id="XP_040597302.1">
    <property type="nucleotide sequence ID" value="XM_040741368.1"/>
</dbReference>
<dbReference type="Proteomes" id="UP000886700">
    <property type="component" value="Unplaced"/>
</dbReference>
<evidence type="ECO:0000256" key="1">
    <source>
        <dbReference type="ARBA" id="ARBA00023157"/>
    </source>
</evidence>
<name>A0ABM2X354_MESAU</name>
<dbReference type="InterPro" id="IPR013783">
    <property type="entry name" value="Ig-like_fold"/>
</dbReference>
<dbReference type="Pfam" id="PF07654">
    <property type="entry name" value="C1-set"/>
    <property type="match status" value="2"/>
</dbReference>
<dbReference type="Gene3D" id="2.60.40.10">
    <property type="entry name" value="Immunoglobulins"/>
    <property type="match status" value="3"/>
</dbReference>
<dbReference type="InterPro" id="IPR007110">
    <property type="entry name" value="Ig-like_dom"/>
</dbReference>
<feature type="chain" id="PRO_5046061674" evidence="4">
    <location>
        <begin position="27"/>
        <end position="394"/>
    </location>
</feature>
<dbReference type="InterPro" id="IPR036179">
    <property type="entry name" value="Ig-like_dom_sf"/>
</dbReference>
<evidence type="ECO:0000256" key="3">
    <source>
        <dbReference type="SAM" id="Phobius"/>
    </source>
</evidence>
<keyword evidence="6" id="KW-1185">Reference proteome</keyword>
<protein>
    <submittedName>
        <fullName evidence="7">Signal-regulatory protein beta-1 isoform X1</fullName>
    </submittedName>
</protein>
<keyword evidence="2" id="KW-0325">Glycoprotein</keyword>
<feature type="domain" description="Ig-like" evidence="5">
    <location>
        <begin position="11"/>
        <end position="118"/>
    </location>
</feature>
<evidence type="ECO:0000256" key="2">
    <source>
        <dbReference type="ARBA" id="ARBA00023180"/>
    </source>
</evidence>
<evidence type="ECO:0000313" key="7">
    <source>
        <dbReference type="RefSeq" id="XP_040597302.1"/>
    </source>
</evidence>
<evidence type="ECO:0000259" key="5">
    <source>
        <dbReference type="PROSITE" id="PS50835"/>
    </source>
</evidence>
<dbReference type="PANTHER" id="PTHR19971">
    <property type="entry name" value="SIGNAL-REGULATORY PROTEIN BETA"/>
    <property type="match status" value="1"/>
</dbReference>
<keyword evidence="3" id="KW-1133">Transmembrane helix</keyword>
<dbReference type="SMART" id="SM00409">
    <property type="entry name" value="IG"/>
    <property type="match status" value="2"/>
</dbReference>
<dbReference type="PROSITE" id="PS50835">
    <property type="entry name" value="IG_LIKE"/>
    <property type="match status" value="3"/>
</dbReference>
<feature type="domain" description="Ig-like" evidence="5">
    <location>
        <begin position="250"/>
        <end position="344"/>
    </location>
</feature>
<dbReference type="InterPro" id="IPR003599">
    <property type="entry name" value="Ig_sub"/>
</dbReference>
<dbReference type="InterPro" id="IPR003597">
    <property type="entry name" value="Ig_C1-set"/>
</dbReference>
<reference evidence="7" key="1">
    <citation type="submission" date="2025-08" db="UniProtKB">
        <authorList>
            <consortium name="RefSeq"/>
        </authorList>
    </citation>
    <scope>IDENTIFICATION</scope>
    <source>
        <tissue evidence="7">Liver</tissue>
    </source>
</reference>
<evidence type="ECO:0000313" key="6">
    <source>
        <dbReference type="Proteomes" id="UP000886700"/>
    </source>
</evidence>